<dbReference type="Proteomes" id="UP000199459">
    <property type="component" value="Unassembled WGS sequence"/>
</dbReference>
<proteinExistence type="predicted"/>
<name>A0A1H8B8C5_9PROT</name>
<evidence type="ECO:0000313" key="2">
    <source>
        <dbReference type="EMBL" id="SEM79102.1"/>
    </source>
</evidence>
<dbReference type="AlphaFoldDB" id="A0A1H8B8C5"/>
<dbReference type="STRING" id="917.SAMN05216326_11756"/>
<evidence type="ECO:0000256" key="1">
    <source>
        <dbReference type="SAM" id="MobiDB-lite"/>
    </source>
</evidence>
<dbReference type="EMBL" id="FOCP01000002">
    <property type="protein sequence ID" value="SEM79102.1"/>
    <property type="molecule type" value="Genomic_DNA"/>
</dbReference>
<sequence>MKTDSDDSLKQTRFDLVDDRVVTLFKTVGEAVHQDLIEDQHSFEISRNQVVDRKIKSNEAETKIYIDESGYGQHMLFSQSETDSDTSGGSVDSLSSNDNFNSNSGRKSFEFEIINGAIVRVFEVKDGQLGRVPIEVNEIYSLDDNSIIRIERKSFGIEIQRFSDSDEDGRYQRFSEQWMPDSENVGNAGPIIEQPLVYYFTDDSDLIAVRDDDPVSGGGGADSFVFRFEPGQPNHWKIEDFHSAEDDRLVFDTGIGLTSKEHLAGFVTELSYEGQNFFVGFSSEITITLTGVTPASISWDNVDVLS</sequence>
<organism evidence="2 3">
    <name type="scientific">Nitrosomonas marina</name>
    <dbReference type="NCBI Taxonomy" id="917"/>
    <lineage>
        <taxon>Bacteria</taxon>
        <taxon>Pseudomonadati</taxon>
        <taxon>Pseudomonadota</taxon>
        <taxon>Betaproteobacteria</taxon>
        <taxon>Nitrosomonadales</taxon>
        <taxon>Nitrosomonadaceae</taxon>
        <taxon>Nitrosomonas</taxon>
    </lineage>
</organism>
<feature type="region of interest" description="Disordered" evidence="1">
    <location>
        <begin position="79"/>
        <end position="99"/>
    </location>
</feature>
<accession>A0A1H8B8C5</accession>
<gene>
    <name evidence="2" type="ORF">SAMN05216325_102156</name>
</gene>
<protein>
    <submittedName>
        <fullName evidence="2">Uncharacterized protein</fullName>
    </submittedName>
</protein>
<reference evidence="2 3" key="1">
    <citation type="submission" date="2016-10" db="EMBL/GenBank/DDBJ databases">
        <authorList>
            <person name="de Groot N.N."/>
        </authorList>
    </citation>
    <scope>NUCLEOTIDE SEQUENCE [LARGE SCALE GENOMIC DNA]</scope>
    <source>
        <strain evidence="2 3">Nm22</strain>
    </source>
</reference>
<dbReference type="OrthoDB" id="8549001at2"/>
<dbReference type="RefSeq" id="WP_090627510.1">
    <property type="nucleotide sequence ID" value="NZ_FOCP01000002.1"/>
</dbReference>
<evidence type="ECO:0000313" key="3">
    <source>
        <dbReference type="Proteomes" id="UP000199459"/>
    </source>
</evidence>